<dbReference type="PROSITE" id="PS51375">
    <property type="entry name" value="PPR"/>
    <property type="match status" value="2"/>
</dbReference>
<organism evidence="3 4">
    <name type="scientific">Prunus armeniaca</name>
    <name type="common">Apricot</name>
    <name type="synonym">Armeniaca vulgaris</name>
    <dbReference type="NCBI Taxonomy" id="36596"/>
    <lineage>
        <taxon>Eukaryota</taxon>
        <taxon>Viridiplantae</taxon>
        <taxon>Streptophyta</taxon>
        <taxon>Embryophyta</taxon>
        <taxon>Tracheophyta</taxon>
        <taxon>Spermatophyta</taxon>
        <taxon>Magnoliopsida</taxon>
        <taxon>eudicotyledons</taxon>
        <taxon>Gunneridae</taxon>
        <taxon>Pentapetalae</taxon>
        <taxon>rosids</taxon>
        <taxon>fabids</taxon>
        <taxon>Rosales</taxon>
        <taxon>Rosaceae</taxon>
        <taxon>Amygdaloideae</taxon>
        <taxon>Amygdaleae</taxon>
        <taxon>Prunus</taxon>
    </lineage>
</organism>
<dbReference type="PANTHER" id="PTHR47926">
    <property type="entry name" value="PENTATRICOPEPTIDE REPEAT-CONTAINING PROTEIN"/>
    <property type="match status" value="1"/>
</dbReference>
<sequence>MARISRREFFPVRSSIFGLLTSNPSKPNLSVSSSPLCSSSSSFQPSLNRHIFSLLDACKNLIQITQIHAHLITRGLFDSFWARKLLKSYSDFRDFDYVILIFRYIDFPGNFCVNTVIKAYSVSSVPDQALVVYFEWLRNGFAPTSYTFVPLVGSCAKMGSVESGRKCHGQVVKHGLDSVLQVQNSLIHMYCSSEKVELARMVFDEMSERDLVSWNTILDGYARFGDLDVAHRLFDEMPERNVVSWNVMLGGYWKGGKPGCALKLFRKMMGMELKGNSTTMANMLAACGRSARLNEGRSVHGYLIRKLFEFNIVVSTALIDMYCKCKRVEVACRVFESMANRNLVCWNAMILGHCIHGNPKDGLNLYREMVGRMKSKDGETIPAKGSSRPDDDGGGIIPDEITFIGVLCACARAGLVREAADYFSRMINVFCVKPKFAHYWCMANAFAGAGLIQEAEEIIKNMPEIAEDLSSESLAWANLLGSCRFQGGITMGEKIAKSLIDKEPENIAYYRLLLNVYAVACRWEDVAWVKEMMKEKKVGRMPGCNLVELNEIVHNFRVGRHWQENCAL</sequence>
<dbReference type="Pfam" id="PF01535">
    <property type="entry name" value="PPR"/>
    <property type="match status" value="5"/>
</dbReference>
<dbReference type="Proteomes" id="UP000507245">
    <property type="component" value="Unassembled WGS sequence"/>
</dbReference>
<evidence type="ECO:0000313" key="4">
    <source>
        <dbReference type="Proteomes" id="UP000507245"/>
    </source>
</evidence>
<keyword evidence="4" id="KW-1185">Reference proteome</keyword>
<evidence type="ECO:0000256" key="2">
    <source>
        <dbReference type="PROSITE-ProRule" id="PRU00708"/>
    </source>
</evidence>
<dbReference type="GO" id="GO:0009451">
    <property type="term" value="P:RNA modification"/>
    <property type="evidence" value="ECO:0007669"/>
    <property type="project" value="InterPro"/>
</dbReference>
<dbReference type="InterPro" id="IPR002885">
    <property type="entry name" value="PPR_rpt"/>
</dbReference>
<keyword evidence="1" id="KW-0677">Repeat</keyword>
<dbReference type="GO" id="GO:0003723">
    <property type="term" value="F:RNA binding"/>
    <property type="evidence" value="ECO:0007669"/>
    <property type="project" value="InterPro"/>
</dbReference>
<dbReference type="InterPro" id="IPR046848">
    <property type="entry name" value="E_motif"/>
</dbReference>
<gene>
    <name evidence="3" type="ORF">ORAREDHAP_LOCUS45207</name>
</gene>
<dbReference type="FunFam" id="1.25.40.10:FF:001237">
    <property type="entry name" value="Pentatricopeptide repeat-containing protein"/>
    <property type="match status" value="1"/>
</dbReference>
<dbReference type="Pfam" id="PF20431">
    <property type="entry name" value="E_motif"/>
    <property type="match status" value="1"/>
</dbReference>
<accession>A0A6J5Y2M8</accession>
<dbReference type="OrthoDB" id="1868351at2759"/>
<feature type="repeat" description="PPR" evidence="2">
    <location>
        <begin position="210"/>
        <end position="244"/>
    </location>
</feature>
<name>A0A6J5Y2M8_PRUAR</name>
<dbReference type="NCBIfam" id="TIGR00756">
    <property type="entry name" value="PPR"/>
    <property type="match status" value="6"/>
</dbReference>
<evidence type="ECO:0008006" key="5">
    <source>
        <dbReference type="Google" id="ProtNLM"/>
    </source>
</evidence>
<feature type="repeat" description="PPR" evidence="2">
    <location>
        <begin position="311"/>
        <end position="345"/>
    </location>
</feature>
<dbReference type="InterPro" id="IPR046960">
    <property type="entry name" value="PPR_At4g14850-like_plant"/>
</dbReference>
<reference evidence="4" key="1">
    <citation type="journal article" date="2020" name="Genome Biol.">
        <title>Gamete binning: chromosome-level and haplotype-resolved genome assembly enabled by high-throughput single-cell sequencing of gamete genomes.</title>
        <authorList>
            <person name="Campoy J.A."/>
            <person name="Sun H."/>
            <person name="Goel M."/>
            <person name="Jiao W.-B."/>
            <person name="Folz-Donahue K."/>
            <person name="Wang N."/>
            <person name="Rubio M."/>
            <person name="Liu C."/>
            <person name="Kukat C."/>
            <person name="Ruiz D."/>
            <person name="Huettel B."/>
            <person name="Schneeberger K."/>
        </authorList>
    </citation>
    <scope>NUCLEOTIDE SEQUENCE [LARGE SCALE GENOMIC DNA]</scope>
    <source>
        <strain evidence="4">cv. Rojo Pasion</strain>
    </source>
</reference>
<dbReference type="PANTHER" id="PTHR47926:SF365">
    <property type="entry name" value="DYW DOMAIN-CONTAINING PROTEIN"/>
    <property type="match status" value="1"/>
</dbReference>
<proteinExistence type="predicted"/>
<dbReference type="EMBL" id="CAEKKB010000007">
    <property type="protein sequence ID" value="CAB4318215.1"/>
    <property type="molecule type" value="Genomic_DNA"/>
</dbReference>
<dbReference type="InterPro" id="IPR011990">
    <property type="entry name" value="TPR-like_helical_dom_sf"/>
</dbReference>
<dbReference type="FunFam" id="1.25.40.10:FF:000442">
    <property type="entry name" value="Pentatricopeptide repeat-containing protein At3g49710"/>
    <property type="match status" value="1"/>
</dbReference>
<dbReference type="Pfam" id="PF13041">
    <property type="entry name" value="PPR_2"/>
    <property type="match status" value="1"/>
</dbReference>
<dbReference type="AlphaFoldDB" id="A0A6J5Y2M8"/>
<dbReference type="Gene3D" id="1.25.40.10">
    <property type="entry name" value="Tetratricopeptide repeat domain"/>
    <property type="match status" value="3"/>
</dbReference>
<evidence type="ECO:0000313" key="3">
    <source>
        <dbReference type="EMBL" id="CAB4318215.1"/>
    </source>
</evidence>
<protein>
    <recommendedName>
        <fullName evidence="5">Pentacotripeptide-repeat region of PRORP domain-containing protein</fullName>
    </recommendedName>
</protein>
<evidence type="ECO:0000256" key="1">
    <source>
        <dbReference type="ARBA" id="ARBA00022737"/>
    </source>
</evidence>